<dbReference type="Proteomes" id="UP000199086">
    <property type="component" value="Unassembled WGS sequence"/>
</dbReference>
<accession>A0A1G6HTS7</accession>
<dbReference type="GO" id="GO:0005829">
    <property type="term" value="C:cytosol"/>
    <property type="evidence" value="ECO:0007669"/>
    <property type="project" value="TreeGrafter"/>
</dbReference>
<feature type="binding site" evidence="6">
    <location>
        <position position="148"/>
    </location>
    <ligand>
        <name>S-adenosyl-L-methionine</name>
        <dbReference type="ChEBI" id="CHEBI:59789"/>
    </ligand>
</feature>
<reference evidence="7 8" key="1">
    <citation type="submission" date="2016-06" db="EMBL/GenBank/DDBJ databases">
        <authorList>
            <person name="Olsen C.W."/>
            <person name="Carey S."/>
            <person name="Hinshaw L."/>
            <person name="Karasin A.I."/>
        </authorList>
    </citation>
    <scope>NUCLEOTIDE SEQUENCE [LARGE SCALE GENOMIC DNA]</scope>
    <source>
        <strain evidence="7 8">LZ-22</strain>
    </source>
</reference>
<evidence type="ECO:0000256" key="6">
    <source>
        <dbReference type="HAMAP-Rule" id="MF_00074"/>
    </source>
</evidence>
<dbReference type="GO" id="GO:0070043">
    <property type="term" value="F:rRNA (guanine-N7-)-methyltransferase activity"/>
    <property type="evidence" value="ECO:0007669"/>
    <property type="project" value="UniProtKB-UniRule"/>
</dbReference>
<keyword evidence="4 6" id="KW-0808">Transferase</keyword>
<dbReference type="STRING" id="1577474.GA0111570_112103"/>
<evidence type="ECO:0000256" key="3">
    <source>
        <dbReference type="ARBA" id="ARBA00022603"/>
    </source>
</evidence>
<evidence type="ECO:0000256" key="5">
    <source>
        <dbReference type="ARBA" id="ARBA00022691"/>
    </source>
</evidence>
<dbReference type="Pfam" id="PF02527">
    <property type="entry name" value="GidB"/>
    <property type="match status" value="1"/>
</dbReference>
<dbReference type="PANTHER" id="PTHR31760">
    <property type="entry name" value="S-ADENOSYL-L-METHIONINE-DEPENDENT METHYLTRANSFERASES SUPERFAMILY PROTEIN"/>
    <property type="match status" value="1"/>
</dbReference>
<keyword evidence="3 6" id="KW-0489">Methyltransferase</keyword>
<feature type="binding site" evidence="6">
    <location>
        <position position="86"/>
    </location>
    <ligand>
        <name>S-adenosyl-L-methionine</name>
        <dbReference type="ChEBI" id="CHEBI:59789"/>
    </ligand>
</feature>
<dbReference type="EC" id="2.1.1.-" evidence="6"/>
<evidence type="ECO:0000256" key="2">
    <source>
        <dbReference type="ARBA" id="ARBA00022552"/>
    </source>
</evidence>
<dbReference type="EMBL" id="FMYF01000012">
    <property type="protein sequence ID" value="SDB97620.1"/>
    <property type="molecule type" value="Genomic_DNA"/>
</dbReference>
<comment type="similarity">
    <text evidence="6">Belongs to the methyltransferase superfamily. RNA methyltransferase RsmG family.</text>
</comment>
<protein>
    <recommendedName>
        <fullName evidence="6">Ribosomal RNA small subunit methyltransferase G</fullName>
        <ecNumber evidence="6">2.1.1.-</ecNumber>
    </recommendedName>
    <alternativeName>
        <fullName evidence="6">16S rRNA 7-methylguanosine methyltransferase</fullName>
        <shortName evidence="6">16S rRNA m7G methyltransferase</shortName>
    </alternativeName>
</protein>
<keyword evidence="1 6" id="KW-0963">Cytoplasm</keyword>
<evidence type="ECO:0000313" key="8">
    <source>
        <dbReference type="Proteomes" id="UP000199086"/>
    </source>
</evidence>
<dbReference type="PANTHER" id="PTHR31760:SF0">
    <property type="entry name" value="S-ADENOSYL-L-METHIONINE-DEPENDENT METHYLTRANSFERASES SUPERFAMILY PROTEIN"/>
    <property type="match status" value="1"/>
</dbReference>
<dbReference type="NCBIfam" id="TIGR00138">
    <property type="entry name" value="rsmG_gidB"/>
    <property type="match status" value="1"/>
</dbReference>
<evidence type="ECO:0000256" key="1">
    <source>
        <dbReference type="ARBA" id="ARBA00022490"/>
    </source>
</evidence>
<gene>
    <name evidence="6" type="primary">rsmG</name>
    <name evidence="7" type="ORF">GA0111570_112103</name>
</gene>
<dbReference type="InterPro" id="IPR029063">
    <property type="entry name" value="SAM-dependent_MTases_sf"/>
</dbReference>
<keyword evidence="5 6" id="KW-0949">S-adenosyl-L-methionine</keyword>
<comment type="caution">
    <text evidence="6">Lacks conserved residue(s) required for the propagation of feature annotation.</text>
</comment>
<name>A0A1G6HTS7_9ACTN</name>
<evidence type="ECO:0000313" key="7">
    <source>
        <dbReference type="EMBL" id="SDB97620.1"/>
    </source>
</evidence>
<dbReference type="CDD" id="cd02440">
    <property type="entry name" value="AdoMet_MTases"/>
    <property type="match status" value="1"/>
</dbReference>
<dbReference type="Gene3D" id="3.40.50.150">
    <property type="entry name" value="Vaccinia Virus protein VP39"/>
    <property type="match status" value="1"/>
</dbReference>
<evidence type="ECO:0000256" key="4">
    <source>
        <dbReference type="ARBA" id="ARBA00022679"/>
    </source>
</evidence>
<comment type="function">
    <text evidence="6">Specifically methylates the N7 position of a guanine in 16S rRNA.</text>
</comment>
<dbReference type="InterPro" id="IPR003682">
    <property type="entry name" value="rRNA_ssu_MeTfrase_G"/>
</dbReference>
<comment type="subcellular location">
    <subcellularLocation>
        <location evidence="6">Cytoplasm</location>
    </subcellularLocation>
</comment>
<organism evidence="7 8">
    <name type="scientific">Raineyella antarctica</name>
    <dbReference type="NCBI Taxonomy" id="1577474"/>
    <lineage>
        <taxon>Bacteria</taxon>
        <taxon>Bacillati</taxon>
        <taxon>Actinomycetota</taxon>
        <taxon>Actinomycetes</taxon>
        <taxon>Propionibacteriales</taxon>
        <taxon>Propionibacteriaceae</taxon>
        <taxon>Raineyella</taxon>
    </lineage>
</organism>
<feature type="binding site" evidence="6">
    <location>
        <begin position="133"/>
        <end position="134"/>
    </location>
    <ligand>
        <name>S-adenosyl-L-methionine</name>
        <dbReference type="ChEBI" id="CHEBI:59789"/>
    </ligand>
</feature>
<dbReference type="SUPFAM" id="SSF53335">
    <property type="entry name" value="S-adenosyl-L-methionine-dependent methyltransferases"/>
    <property type="match status" value="1"/>
</dbReference>
<dbReference type="HAMAP" id="MF_00074">
    <property type="entry name" value="16SrRNA_methyltr_G"/>
    <property type="match status" value="1"/>
</dbReference>
<sequence length="221" mass="23627">MTAPMPLGEAQVEIPDPDVVRAVFGSQEPVIRAYADILATRGIEWGLLGPRETPRLWERHLFNCAALLPLLPPSAVVCDVGSGAGLPGLVLAIGRPDLRVTLVEPLQRRVAFLEQAIDELALGSRVEVLHGRAEDFHAGAGFDVVTSRAVGALSKLVGWSAPLMGRNGEVLALKGASAADEIDKATKELRKAGLVADILQVRADPRTEATSVVRLRRVTRN</sequence>
<dbReference type="AlphaFoldDB" id="A0A1G6HTS7"/>
<feature type="binding site" evidence="6">
    <location>
        <position position="81"/>
    </location>
    <ligand>
        <name>S-adenosyl-L-methionine</name>
        <dbReference type="ChEBI" id="CHEBI:59789"/>
    </ligand>
</feature>
<dbReference type="RefSeq" id="WP_245703237.1">
    <property type="nucleotide sequence ID" value="NZ_FMYF01000012.1"/>
</dbReference>
<proteinExistence type="inferred from homology"/>
<keyword evidence="8" id="KW-1185">Reference proteome</keyword>
<keyword evidence="2 6" id="KW-0698">rRNA processing</keyword>